<feature type="region of interest" description="Disordered" evidence="2">
    <location>
        <begin position="150"/>
        <end position="176"/>
    </location>
</feature>
<dbReference type="STRING" id="42156.A0A3P6V2A3"/>
<dbReference type="PANTHER" id="PTHR24637">
    <property type="entry name" value="COLLAGEN"/>
    <property type="match status" value="1"/>
</dbReference>
<dbReference type="Proteomes" id="UP000277928">
    <property type="component" value="Unassembled WGS sequence"/>
</dbReference>
<feature type="domain" description="Nematode cuticle collagen N-terminal" evidence="4">
    <location>
        <begin position="13"/>
        <end position="65"/>
    </location>
</feature>
<name>A0A3P6V2A3_LITSI</name>
<dbReference type="EMBL" id="UYRX01000785">
    <property type="protein sequence ID" value="VDK86208.1"/>
    <property type="molecule type" value="Genomic_DNA"/>
</dbReference>
<keyword evidence="3" id="KW-0472">Membrane</keyword>
<evidence type="ECO:0000256" key="2">
    <source>
        <dbReference type="SAM" id="MobiDB-lite"/>
    </source>
</evidence>
<dbReference type="InterPro" id="IPR002486">
    <property type="entry name" value="Col_cuticle_N"/>
</dbReference>
<dbReference type="AlphaFoldDB" id="A0A3P6V2A3"/>
<dbReference type="OrthoDB" id="5862458at2759"/>
<dbReference type="PANTHER" id="PTHR24637:SF388">
    <property type="entry name" value="NEMATODE CUTICLE COLLAGEN N-TERMINAL DOMAIN-CONTAINING PROTEIN"/>
    <property type="match status" value="1"/>
</dbReference>
<organism evidence="5 6">
    <name type="scientific">Litomosoides sigmodontis</name>
    <name type="common">Filarial nematode worm</name>
    <dbReference type="NCBI Taxonomy" id="42156"/>
    <lineage>
        <taxon>Eukaryota</taxon>
        <taxon>Metazoa</taxon>
        <taxon>Ecdysozoa</taxon>
        <taxon>Nematoda</taxon>
        <taxon>Chromadorea</taxon>
        <taxon>Rhabditida</taxon>
        <taxon>Spirurina</taxon>
        <taxon>Spiruromorpha</taxon>
        <taxon>Filarioidea</taxon>
        <taxon>Onchocercidae</taxon>
        <taxon>Litomosoides</taxon>
    </lineage>
</organism>
<feature type="region of interest" description="Disordered" evidence="2">
    <location>
        <begin position="192"/>
        <end position="316"/>
    </location>
</feature>
<keyword evidence="6" id="KW-1185">Reference proteome</keyword>
<gene>
    <name evidence="5" type="ORF">NLS_LOCUS7507</name>
</gene>
<keyword evidence="3" id="KW-0812">Transmembrane</keyword>
<evidence type="ECO:0000256" key="3">
    <source>
        <dbReference type="SAM" id="Phobius"/>
    </source>
</evidence>
<dbReference type="SMART" id="SM01088">
    <property type="entry name" value="Col_cuticle_N"/>
    <property type="match status" value="1"/>
</dbReference>
<evidence type="ECO:0000256" key="1">
    <source>
        <dbReference type="ARBA" id="ARBA00022737"/>
    </source>
</evidence>
<dbReference type="Pfam" id="PF01484">
    <property type="entry name" value="Col_cuticle_N"/>
    <property type="match status" value="1"/>
</dbReference>
<dbReference type="GO" id="GO:0042302">
    <property type="term" value="F:structural constituent of cuticle"/>
    <property type="evidence" value="ECO:0007669"/>
    <property type="project" value="InterPro"/>
</dbReference>
<keyword evidence="3" id="KW-1133">Transmembrane helix</keyword>
<keyword evidence="1" id="KW-0677">Repeat</keyword>
<feature type="compositionally biased region" description="Pro residues" evidence="2">
    <location>
        <begin position="262"/>
        <end position="273"/>
    </location>
</feature>
<evidence type="ECO:0000313" key="5">
    <source>
        <dbReference type="EMBL" id="VDK86208.1"/>
    </source>
</evidence>
<evidence type="ECO:0000259" key="4">
    <source>
        <dbReference type="SMART" id="SM01088"/>
    </source>
</evidence>
<dbReference type="InterPro" id="IPR008160">
    <property type="entry name" value="Collagen"/>
</dbReference>
<proteinExistence type="predicted"/>
<dbReference type="Pfam" id="PF01391">
    <property type="entry name" value="Collagen"/>
    <property type="match status" value="2"/>
</dbReference>
<evidence type="ECO:0000313" key="6">
    <source>
        <dbReference type="Proteomes" id="UP000277928"/>
    </source>
</evidence>
<feature type="transmembrane region" description="Helical" evidence="3">
    <location>
        <begin position="14"/>
        <end position="37"/>
    </location>
</feature>
<accession>A0A3P6V2A3</accession>
<sequence length="367" mass="38973">MRAELEQANRYRKIAFFGVIISTIATICSIIIIPLLYCYIQTIQASLTDEIEFCQQRSRYMWKEYAHIEKMLNVKRQYSWRSRRQANYYYYPPISNFGRTTYATSPYGNLSPYSYGNLDVVSVTSAPRNEFDVYRNYECCSCGIGEAGEAGPPGPPGDPGIAGLPGNNGLRGPDAPEGLDYRYQEWCFDCPPAPAGPPGLQGPKGPPGRPGMRGDDGPTGADGLTGFPGEPGKRGNRGSPGLTGKTGNPGVIREVFSTKGEPGPPGLPGPPGPDGYSGDDGRRGSPGPPGLPGEEGPPGLPGRPGEPGFDGPTGQTVVPVEQASSISVALMFENCASKGHTTHTAKLQGGGNSCDHCPVPRFLSTVE</sequence>
<dbReference type="OMA" id="CPPANEG"/>
<protein>
    <recommendedName>
        <fullName evidence="4">Nematode cuticle collagen N-terminal domain-containing protein</fullName>
    </recommendedName>
</protein>
<reference evidence="5 6" key="1">
    <citation type="submission" date="2018-08" db="EMBL/GenBank/DDBJ databases">
        <authorList>
            <person name="Laetsch R D."/>
            <person name="Stevens L."/>
            <person name="Kumar S."/>
            <person name="Blaxter L. M."/>
        </authorList>
    </citation>
    <scope>NUCLEOTIDE SEQUENCE [LARGE SCALE GENOMIC DNA]</scope>
</reference>